<protein>
    <submittedName>
        <fullName evidence="2">Immunity 52 family protein</fullName>
    </submittedName>
</protein>
<dbReference type="RefSeq" id="WP_272140857.1">
    <property type="nucleotide sequence ID" value="NZ_JAQNDM010000002.1"/>
</dbReference>
<keyword evidence="3" id="KW-1185">Reference proteome</keyword>
<gene>
    <name evidence="2" type="ORF">POL68_20940</name>
</gene>
<dbReference type="EMBL" id="JAQNDM010000002">
    <property type="protein sequence ID" value="MDC0710952.1"/>
    <property type="molecule type" value="Genomic_DNA"/>
</dbReference>
<accession>A0ABT5DBA7</accession>
<name>A0ABT5DBA7_9BACT</name>
<dbReference type="InterPro" id="IPR028969">
    <property type="entry name" value="Imm52"/>
</dbReference>
<evidence type="ECO:0000313" key="3">
    <source>
        <dbReference type="Proteomes" id="UP001221838"/>
    </source>
</evidence>
<evidence type="ECO:0000313" key="2">
    <source>
        <dbReference type="EMBL" id="MDC0710952.1"/>
    </source>
</evidence>
<reference evidence="2 3" key="1">
    <citation type="submission" date="2022-11" db="EMBL/GenBank/DDBJ databases">
        <title>Minimal conservation of predation-associated metabolite biosynthetic gene clusters underscores biosynthetic potential of Myxococcota including descriptions for ten novel species: Archangium lansinium sp. nov., Myxococcus landrumus sp. nov., Nannocystis bai.</title>
        <authorList>
            <person name="Ahearne A."/>
            <person name="Stevens C."/>
            <person name="Dowd S."/>
        </authorList>
    </citation>
    <scope>NUCLEOTIDE SEQUENCE [LARGE SCALE GENOMIC DNA]</scope>
    <source>
        <strain evidence="2 3">NCWAL01</strain>
    </source>
</reference>
<evidence type="ECO:0000259" key="1">
    <source>
        <dbReference type="Pfam" id="PF15579"/>
    </source>
</evidence>
<proteinExistence type="predicted"/>
<feature type="domain" description="Immunity protein 52" evidence="1">
    <location>
        <begin position="3"/>
        <end position="233"/>
    </location>
</feature>
<organism evidence="2 3">
    <name type="scientific">Stigmatella ashevillensis</name>
    <dbReference type="NCBI Taxonomy" id="2995309"/>
    <lineage>
        <taxon>Bacteria</taxon>
        <taxon>Pseudomonadati</taxon>
        <taxon>Myxococcota</taxon>
        <taxon>Myxococcia</taxon>
        <taxon>Myxococcales</taxon>
        <taxon>Cystobacterineae</taxon>
        <taxon>Archangiaceae</taxon>
        <taxon>Stigmatella</taxon>
    </lineage>
</organism>
<dbReference type="Pfam" id="PF15579">
    <property type="entry name" value="Imm52"/>
    <property type="match status" value="1"/>
</dbReference>
<dbReference type="Proteomes" id="UP001221838">
    <property type="component" value="Unassembled WGS sequence"/>
</dbReference>
<sequence length="239" mass="26600">MVDAYYIGSYWLARRETSTECAERAETLLRLLGQYEPVWERWYETADSFEEARKLPLQPEAAAFEKLFGRKKNRVGDGFNFWLWAGDHPVETTSVSAACGSSTPFVNSVCVLKPPSEGAVADRVLSVSVMTGALRAMALAWAPEWGVATSENHRDAVWQRPKPGTFTGWVTYFSRERGRVPPLPEPVRVEAVEDKGTLVVLTPERFTVSNSEHVALAGRVHALLEGAGLLRPLQPMHSK</sequence>
<comment type="caution">
    <text evidence="2">The sequence shown here is derived from an EMBL/GenBank/DDBJ whole genome shotgun (WGS) entry which is preliminary data.</text>
</comment>